<dbReference type="RefSeq" id="WP_008079218.1">
    <property type="nucleotide sequence ID" value="NZ_AEVT01000093.1"/>
</dbReference>
<sequence>MNTQRSILAIAIAVGLSACGGGGSGSDTNNGSDASSSYTARAADGYLEGAVACLDLNGNKACDDDEPSAVTDENGEFTITGLTQAQKQNGVVVIEIVPGQTVDQDNPGVPLTKAYTLTAPPGSEFISPLTTLVQNEVEKGRSVDEAKAVVKSQLGSLGADIDLDEDYVQAKVSNSMSEAERDAYAELHKVAQVAASVMANITDSLDAAEGGIEEDELKELIVEQVLKIVEDALTAIGNAGDDFDIDDIVDNLPLDLTQENLKDKLDELEAVKEAEDIDFKQALESDQLAWFDSYEPDDMAQQFSYGLVQLDGEGQFIEREYEFDYQTQSFLLQGGDDQERQMILSENGWVASDYSVVAINAQDDGSVIFEKAVPELNEQISADRINISNLNVRELIADSDDTAAWAHYIDDSLVFPTNSVAYKVEAELVAEGYYSFDQGDWCEKDPTDRYETLGNMCNGISAYTVNGDTWLSTLDSTVAQDASDRSGTNNTTDLIPMAGATMGIIFVQLLESGEAVYYLDAGEKDSLTKYDELGDWQDIEHNGQTLREITLPDSIAEQTTWSNFNDEDNALYLARYGEYLRVAWYIEDDYAEGEELLFGQSAAQFVIDSFQPMNLATCLASLPDAGYEKQVGDIWQQNVERSVPWANEGNPTSWRYVLEHMGDNFSWLTDESTQVTDLPEQLSGGALTQTVIRAYDASNTIAFVEKQYEDQDHYYGQAGRGEDNSNWGSVKVILPTPVKKSELLLGKTVMHEDAAIASLSDVTSAEAPTSVDAVQRQHFTYTQQFLGKRNVEVESGEYEVCQVVNFTYWGEGSGHYETDTSLVWLNNRGVVKQLRDEPSWGAKIELEVESMPEIN</sequence>
<evidence type="ECO:0000313" key="1">
    <source>
        <dbReference type="EMBL" id="EGA69031.1"/>
    </source>
</evidence>
<name>E8MA82_PHOS4</name>
<dbReference type="PROSITE" id="PS51257">
    <property type="entry name" value="PROKAR_LIPOPROTEIN"/>
    <property type="match status" value="1"/>
</dbReference>
<proteinExistence type="predicted"/>
<protein>
    <submittedName>
        <fullName evidence="1">Putative lipoprotein</fullName>
    </submittedName>
</protein>
<accession>E8MA82</accession>
<organism evidence="1 2">
    <name type="scientific">Vibrio sinaloensis DSM 21326</name>
    <dbReference type="NCBI Taxonomy" id="945550"/>
    <lineage>
        <taxon>Bacteria</taxon>
        <taxon>Pseudomonadati</taxon>
        <taxon>Pseudomonadota</taxon>
        <taxon>Gammaproteobacteria</taxon>
        <taxon>Vibrionales</taxon>
        <taxon>Vibrionaceae</taxon>
        <taxon>Vibrio</taxon>
        <taxon>Vibrio oreintalis group</taxon>
    </lineage>
</organism>
<dbReference type="EMBL" id="AEVT01000093">
    <property type="protein sequence ID" value="EGA69031.1"/>
    <property type="molecule type" value="Genomic_DNA"/>
</dbReference>
<reference evidence="1 2" key="1">
    <citation type="journal article" date="2012" name="Int. J. Syst. Evol. Microbiol.">
        <title>Vibrio caribbeanicus sp. nov., isolated from the marine sponge Scleritoderma cyanea.</title>
        <authorList>
            <person name="Hoffmann M."/>
            <person name="Monday S.R."/>
            <person name="Allard M.W."/>
            <person name="Strain E.A."/>
            <person name="Whittaker P."/>
            <person name="Naum M."/>
            <person name="McCarthy P.J."/>
            <person name="Lopez J.V."/>
            <person name="Fischer M."/>
            <person name="Brown E.W."/>
        </authorList>
    </citation>
    <scope>NUCLEOTIDE SEQUENCE [LARGE SCALE GENOMIC DNA]</scope>
    <source>
        <strain evidence="2">DSMZ 21326</strain>
    </source>
</reference>
<dbReference type="Proteomes" id="UP000006228">
    <property type="component" value="Unassembled WGS sequence"/>
</dbReference>
<dbReference type="OrthoDB" id="5897571at2"/>
<dbReference type="AlphaFoldDB" id="E8MA82"/>
<evidence type="ECO:0000313" key="2">
    <source>
        <dbReference type="Proteomes" id="UP000006228"/>
    </source>
</evidence>
<dbReference type="eggNOG" id="COG1523">
    <property type="taxonomic scope" value="Bacteria"/>
</dbReference>
<dbReference type="GeneID" id="95570484"/>
<gene>
    <name evidence="1" type="ORF">VISI1226_06988</name>
</gene>
<comment type="caution">
    <text evidence="1">The sequence shown here is derived from an EMBL/GenBank/DDBJ whole genome shotgun (WGS) entry which is preliminary data.</text>
</comment>
<keyword evidence="1" id="KW-0449">Lipoprotein</keyword>